<feature type="region of interest" description="Disordered" evidence="1">
    <location>
        <begin position="362"/>
        <end position="388"/>
    </location>
</feature>
<dbReference type="InterPro" id="IPR057746">
    <property type="entry name" value="CpnT-like_N"/>
</dbReference>
<dbReference type="Proteomes" id="UP001500037">
    <property type="component" value="Unassembled WGS sequence"/>
</dbReference>
<evidence type="ECO:0000313" key="4">
    <source>
        <dbReference type="EMBL" id="GAA1070352.1"/>
    </source>
</evidence>
<feature type="domain" description="Tox-REase-2" evidence="2">
    <location>
        <begin position="437"/>
        <end position="557"/>
    </location>
</feature>
<evidence type="ECO:0000259" key="2">
    <source>
        <dbReference type="Pfam" id="PF15646"/>
    </source>
</evidence>
<feature type="compositionally biased region" description="Pro residues" evidence="1">
    <location>
        <begin position="368"/>
        <end position="386"/>
    </location>
</feature>
<reference evidence="4 5" key="1">
    <citation type="journal article" date="2019" name="Int. J. Syst. Evol. Microbiol.">
        <title>The Global Catalogue of Microorganisms (GCM) 10K type strain sequencing project: providing services to taxonomists for standard genome sequencing and annotation.</title>
        <authorList>
            <consortium name="The Broad Institute Genomics Platform"/>
            <consortium name="The Broad Institute Genome Sequencing Center for Infectious Disease"/>
            <person name="Wu L."/>
            <person name="Ma J."/>
        </authorList>
    </citation>
    <scope>NUCLEOTIDE SEQUENCE [LARGE SCALE GENOMIC DNA]</scope>
    <source>
        <strain evidence="4 5">JCM 13004</strain>
    </source>
</reference>
<comment type="caution">
    <text evidence="4">The sequence shown here is derived from an EMBL/GenBank/DDBJ whole genome shotgun (WGS) entry which is preliminary data.</text>
</comment>
<dbReference type="Pfam" id="PF25547">
    <property type="entry name" value="WXG100_2"/>
    <property type="match status" value="1"/>
</dbReference>
<dbReference type="EMBL" id="BAAALF010000388">
    <property type="protein sequence ID" value="GAA1070352.1"/>
    <property type="molecule type" value="Genomic_DNA"/>
</dbReference>
<sequence>MCVGYGRVRWQWPVLLSEAGLAACKGEIVTGGFHVVPADMLISSAGFTDLQVWASQIHRGLVGSMDAAAGMAGDDDAGHSFAAKYDPAAQAVVTAVGQAVAQLGGTANGLYTMALNYIKTDADVAASLMQPQQLPQTSTPACDQDPVNVQIPSAVGHNSSTVDEIIAQFWPQGDPDKLRQAGSDWQKLGQLVNTLGLQGDQQVQTVTANSTSAAVDSFTANWAKMYQDCFVRGPLLNSISDAASKLAAACNSYAQAVDDLRSKLQDLAIGAGVVAGVGIGLTIFTLGISDAAAAGGEAAIAGEAGAAALAMTAEIEGSAELAVLAEAEAIVNEAAAGLSPVVTAAAVTAGGTAVALASAGSASAATSPPGPVPGPSVIGPIPPDPNSPFQNLSPQQLVQFQQWMAQMKADGRTTSINMPPALNSKGKPTKQQIIDARAYQLRIAGDTEYSLYTTETKPDGSQWAMDADGIRPQDGAAIEAKYVSQKPGNCSPYRIDNVDGVPDFLYRKNQADQQWEMQRYGSAINDPRNKINHVEIDTNDAKAAAYFEAMRLAYGVPGQTRVVQ</sequence>
<proteinExistence type="predicted"/>
<dbReference type="Pfam" id="PF15646">
    <property type="entry name" value="Tox-REase-2"/>
    <property type="match status" value="1"/>
</dbReference>
<accession>A0ABN1TB35</accession>
<name>A0ABN1TB35_9ACTN</name>
<dbReference type="InterPro" id="IPR028906">
    <property type="entry name" value="Tox-REase-2_dom"/>
</dbReference>
<evidence type="ECO:0000256" key="1">
    <source>
        <dbReference type="SAM" id="MobiDB-lite"/>
    </source>
</evidence>
<keyword evidence="5" id="KW-1185">Reference proteome</keyword>
<protein>
    <submittedName>
        <fullName evidence="4">Uncharacterized protein</fullName>
    </submittedName>
</protein>
<gene>
    <name evidence="4" type="ORF">GCM10009665_78260</name>
</gene>
<feature type="domain" description="Outer membrane channel protein CpnT-like N-terminal" evidence="3">
    <location>
        <begin position="162"/>
        <end position="273"/>
    </location>
</feature>
<evidence type="ECO:0000259" key="3">
    <source>
        <dbReference type="Pfam" id="PF25547"/>
    </source>
</evidence>
<organism evidence="4 5">
    <name type="scientific">Kitasatospora nipponensis</name>
    <dbReference type="NCBI Taxonomy" id="258049"/>
    <lineage>
        <taxon>Bacteria</taxon>
        <taxon>Bacillati</taxon>
        <taxon>Actinomycetota</taxon>
        <taxon>Actinomycetes</taxon>
        <taxon>Kitasatosporales</taxon>
        <taxon>Streptomycetaceae</taxon>
        <taxon>Kitasatospora</taxon>
    </lineage>
</organism>
<evidence type="ECO:0000313" key="5">
    <source>
        <dbReference type="Proteomes" id="UP001500037"/>
    </source>
</evidence>